<proteinExistence type="inferred from homology"/>
<dbReference type="InterPro" id="IPR050770">
    <property type="entry name" value="Intradiol_RC_Dioxygenase"/>
</dbReference>
<dbReference type="RefSeq" id="WP_173212632.1">
    <property type="nucleotide sequence ID" value="NZ_CP053921.1"/>
</dbReference>
<keyword evidence="2 5" id="KW-0223">Dioxygenase</keyword>
<dbReference type="Proteomes" id="UP000504693">
    <property type="component" value="Chromosome"/>
</dbReference>
<dbReference type="CDD" id="cd03459">
    <property type="entry name" value="3_4-PCD"/>
    <property type="match status" value="1"/>
</dbReference>
<dbReference type="PANTHER" id="PTHR33711">
    <property type="entry name" value="DIOXYGENASE, PUTATIVE (AFU_ORTHOLOGUE AFUA_2G02910)-RELATED"/>
    <property type="match status" value="1"/>
</dbReference>
<dbReference type="AlphaFoldDB" id="A0A7D4ASY6"/>
<evidence type="ECO:0000259" key="4">
    <source>
        <dbReference type="PROSITE" id="PS00083"/>
    </source>
</evidence>
<dbReference type="EMBL" id="CP053921">
    <property type="protein sequence ID" value="QKG70517.1"/>
    <property type="molecule type" value="Genomic_DNA"/>
</dbReference>
<gene>
    <name evidence="5" type="ORF">HQR01_03560</name>
</gene>
<organism evidence="5 6">
    <name type="scientific">Erythrobacter mangrovi</name>
    <dbReference type="NCBI Taxonomy" id="2739433"/>
    <lineage>
        <taxon>Bacteria</taxon>
        <taxon>Pseudomonadati</taxon>
        <taxon>Pseudomonadota</taxon>
        <taxon>Alphaproteobacteria</taxon>
        <taxon>Sphingomonadales</taxon>
        <taxon>Erythrobacteraceae</taxon>
        <taxon>Erythrobacter/Porphyrobacter group</taxon>
        <taxon>Erythrobacter</taxon>
    </lineage>
</organism>
<dbReference type="GO" id="GO:0008199">
    <property type="term" value="F:ferric iron binding"/>
    <property type="evidence" value="ECO:0007669"/>
    <property type="project" value="InterPro"/>
</dbReference>
<dbReference type="PANTHER" id="PTHR33711:SF10">
    <property type="entry name" value="INTRADIOL RING-CLEAVAGE DIOXYGENASES DOMAIN-CONTAINING PROTEIN"/>
    <property type="match status" value="1"/>
</dbReference>
<dbReference type="Gene3D" id="2.60.130.10">
    <property type="entry name" value="Aromatic compound dioxygenase"/>
    <property type="match status" value="1"/>
</dbReference>
<dbReference type="InterPro" id="IPR000627">
    <property type="entry name" value="Intradiol_dOase_C"/>
</dbReference>
<dbReference type="InterPro" id="IPR039387">
    <property type="entry name" value="3_4-PCD"/>
</dbReference>
<comment type="similarity">
    <text evidence="1">Belongs to the intradiol ring-cleavage dioxygenase family.</text>
</comment>
<protein>
    <submittedName>
        <fullName evidence="5">Protocatechuate 3,4-dioxygenase</fullName>
    </submittedName>
</protein>
<evidence type="ECO:0000313" key="5">
    <source>
        <dbReference type="EMBL" id="QKG70517.1"/>
    </source>
</evidence>
<evidence type="ECO:0000256" key="3">
    <source>
        <dbReference type="ARBA" id="ARBA00023002"/>
    </source>
</evidence>
<dbReference type="InterPro" id="IPR015889">
    <property type="entry name" value="Intradiol_dOase_core"/>
</dbReference>
<dbReference type="PROSITE" id="PS00083">
    <property type="entry name" value="INTRADIOL_DIOXYGENAS"/>
    <property type="match status" value="1"/>
</dbReference>
<dbReference type="KEGG" id="emv:HQR01_03560"/>
<reference evidence="5 6" key="1">
    <citation type="submission" date="2020-05" db="EMBL/GenBank/DDBJ databases">
        <title>Erythrobacter mangrovi sp. nov., isolated from rhizosphere soil of mangrove plant (Kandelia candel).</title>
        <authorList>
            <person name="Ye Y.H."/>
        </authorList>
    </citation>
    <scope>NUCLEOTIDE SEQUENCE [LARGE SCALE GENOMIC DNA]</scope>
    <source>
        <strain evidence="5 6">EB310</strain>
    </source>
</reference>
<evidence type="ECO:0000313" key="6">
    <source>
        <dbReference type="Proteomes" id="UP000504693"/>
    </source>
</evidence>
<feature type="domain" description="Intradiol ring-cleavage dioxygenases" evidence="4">
    <location>
        <begin position="71"/>
        <end position="99"/>
    </location>
</feature>
<sequence length="208" mass="22159">MSHHHYIISRRAFAAGAIGVAAAGPRVLAQAVTATSGMGPFYPAGYRGETDADLTHVAGAARRAEGQVIEVVGRVLDKLGNPIRGAQLDIWQANTHGRYDHPQDPAVMPLDPGFQGFARISTGGDGSWKLTTIKPGSYDSPIGNRPPHIHMDALGSSTRAMLQMYFPEDAEANARDTLYKTLGADAPTAIASALGDHRYSWDIVLLEG</sequence>
<keyword evidence="6" id="KW-1185">Reference proteome</keyword>
<evidence type="ECO:0000256" key="2">
    <source>
        <dbReference type="ARBA" id="ARBA00022964"/>
    </source>
</evidence>
<name>A0A7D4ASY6_9SPHN</name>
<dbReference type="Pfam" id="PF00775">
    <property type="entry name" value="Dioxygenase_C"/>
    <property type="match status" value="1"/>
</dbReference>
<keyword evidence="3" id="KW-0560">Oxidoreductase</keyword>
<evidence type="ECO:0000256" key="1">
    <source>
        <dbReference type="ARBA" id="ARBA00007825"/>
    </source>
</evidence>
<accession>A0A7D4ASY6</accession>
<dbReference type="SUPFAM" id="SSF49482">
    <property type="entry name" value="Aromatic compound dioxygenase"/>
    <property type="match status" value="1"/>
</dbReference>
<dbReference type="GO" id="GO:0018578">
    <property type="term" value="F:protocatechuate 3,4-dioxygenase activity"/>
    <property type="evidence" value="ECO:0007669"/>
    <property type="project" value="InterPro"/>
</dbReference>